<dbReference type="AlphaFoldDB" id="A0A1J5TZE0"/>
<protein>
    <submittedName>
        <fullName evidence="3">Nucleotidyltransferase</fullName>
    </submittedName>
</protein>
<dbReference type="SUPFAM" id="SSF81301">
    <property type="entry name" value="Nucleotidyltransferase"/>
    <property type="match status" value="1"/>
</dbReference>
<evidence type="ECO:0000259" key="2">
    <source>
        <dbReference type="Pfam" id="PF18134"/>
    </source>
</evidence>
<dbReference type="Pfam" id="PF18144">
    <property type="entry name" value="SMODS"/>
    <property type="match status" value="1"/>
</dbReference>
<evidence type="ECO:0000313" key="3">
    <source>
        <dbReference type="EMBL" id="OIR25596.1"/>
    </source>
</evidence>
<evidence type="ECO:0000313" key="4">
    <source>
        <dbReference type="Proteomes" id="UP000182798"/>
    </source>
</evidence>
<dbReference type="Pfam" id="PF18134">
    <property type="entry name" value="AGS_C"/>
    <property type="match status" value="1"/>
</dbReference>
<dbReference type="GO" id="GO:0016779">
    <property type="term" value="F:nucleotidyltransferase activity"/>
    <property type="evidence" value="ECO:0007669"/>
    <property type="project" value="InterPro"/>
</dbReference>
<gene>
    <name evidence="3" type="ORF">BGC33_07175</name>
</gene>
<proteinExistence type="predicted"/>
<dbReference type="EMBL" id="MIQH01000169">
    <property type="protein sequence ID" value="OIR25596.1"/>
    <property type="molecule type" value="Genomic_DNA"/>
</dbReference>
<keyword evidence="1" id="KW-0051">Antiviral defense</keyword>
<dbReference type="InterPro" id="IPR043519">
    <property type="entry name" value="NT_sf"/>
</dbReference>
<organism evidence="3 4">
    <name type="scientific">Bathymodiolus thermophilus thioautotrophic gill symbiont</name>
    <dbReference type="NCBI Taxonomy" id="2360"/>
    <lineage>
        <taxon>Bacteria</taxon>
        <taxon>Pseudomonadati</taxon>
        <taxon>Pseudomonadota</taxon>
        <taxon>Gammaproteobacteria</taxon>
        <taxon>sulfur-oxidizing symbionts</taxon>
    </lineage>
</organism>
<dbReference type="InterPro" id="IPR040511">
    <property type="entry name" value="AGS_C"/>
</dbReference>
<keyword evidence="3" id="KW-0808">Transferase</keyword>
<name>A0A1J5TZE0_9GAMM</name>
<dbReference type="Proteomes" id="UP000182798">
    <property type="component" value="Unassembled WGS sequence"/>
</dbReference>
<reference evidence="4" key="1">
    <citation type="submission" date="2016-09" db="EMBL/GenBank/DDBJ databases">
        <title>Genome Sequence of Bathymodiolus thermophilus sulfur-oxidizing gill endosymbiont.</title>
        <authorList>
            <person name="Ponnudurai R."/>
            <person name="Kleiner M."/>
            <person name="Sayavedra L."/>
            <person name="Thuermer A."/>
            <person name="Felbeck H."/>
            <person name="Schlueter R."/>
            <person name="Schweder T."/>
            <person name="Markert S."/>
        </authorList>
    </citation>
    <scope>NUCLEOTIDE SEQUENCE [LARGE SCALE GENOMIC DNA]</scope>
    <source>
        <strain evidence="4">BAT/CrabSpa'14</strain>
    </source>
</reference>
<dbReference type="InterPro" id="IPR006116">
    <property type="entry name" value="NT_2-5OAS_ClassI-CCAase"/>
</dbReference>
<dbReference type="CDD" id="cd05400">
    <property type="entry name" value="NT_2-5OAS_ClassI-CCAase"/>
    <property type="match status" value="1"/>
</dbReference>
<comment type="caution">
    <text evidence="3">The sequence shown here is derived from an EMBL/GenBank/DDBJ whole genome shotgun (WGS) entry which is preliminary data.</text>
</comment>
<dbReference type="Gene3D" id="3.30.460.10">
    <property type="entry name" value="Beta Polymerase, domain 2"/>
    <property type="match status" value="1"/>
</dbReference>
<sequence>MTIKTMFKDFLRNLAIDNVTQISNRYTEITCALNKHFRDNNSKTKNTLQVGSYGRRTAIKGISDLDMLYIMPSDKWDTYKDNGQAKILCDVRAVILARYPNTTIKVDRYVVAVEFTNFIIEICPVFEQNDGSFKYPDTHAGGKWKITKPREEMQAMQGLNDDKNENLYCLCRMIRAWKNKVGINMNGLLIDTLAYDFLKSTGEYDNKSYAHYDCMCRDFFEYLSELPERGYYHAPSSKQQVYVKQKFQKKAKTAYENCLTAIQKEGSNSVYKKWRKVFGNTFPKSQVIESRNYPQTWDNTEEFIEDKYSVDIRYSLNIDCDVSQDGFRLFHLKYMLLNKMSLKAKKKLRFHIQKNTTPQPYSVKWKVLNRGEKAKKLNQIRGEIIDDAGGEKQEEVTSFKGEHIVECYILKKNVVVARSQISVPIE</sequence>
<dbReference type="OrthoDB" id="2082416at2"/>
<accession>A0A1J5TZE0</accession>
<evidence type="ECO:0000256" key="1">
    <source>
        <dbReference type="ARBA" id="ARBA00023118"/>
    </source>
</evidence>
<dbReference type="GO" id="GO:0051607">
    <property type="term" value="P:defense response to virus"/>
    <property type="evidence" value="ECO:0007669"/>
    <property type="project" value="UniProtKB-KW"/>
</dbReference>
<dbReference type="RefSeq" id="WP_071563342.1">
    <property type="nucleotide sequence ID" value="NZ_MIQH01000169.1"/>
</dbReference>
<feature type="domain" description="Adenylyl/Guanylyl and SMODS C-terminal sensor" evidence="2">
    <location>
        <begin position="299"/>
        <end position="426"/>
    </location>
</feature>